<dbReference type="AlphaFoldDB" id="A0A9P7Z547"/>
<dbReference type="EMBL" id="MU253842">
    <property type="protein sequence ID" value="KAG9245527.1"/>
    <property type="molecule type" value="Genomic_DNA"/>
</dbReference>
<evidence type="ECO:0000313" key="10">
    <source>
        <dbReference type="Proteomes" id="UP000887226"/>
    </source>
</evidence>
<evidence type="ECO:0000256" key="6">
    <source>
        <dbReference type="SAM" id="MobiDB-lite"/>
    </source>
</evidence>
<dbReference type="PANTHER" id="PTHR23504:SF39">
    <property type="entry name" value="TRANSPORTER, PUTATIVE (AFU_ORTHOLOGUE AFUA_6G03860)-RELATED"/>
    <property type="match status" value="1"/>
</dbReference>
<proteinExistence type="predicted"/>
<organism evidence="9 10">
    <name type="scientific">Calycina marina</name>
    <dbReference type="NCBI Taxonomy" id="1763456"/>
    <lineage>
        <taxon>Eukaryota</taxon>
        <taxon>Fungi</taxon>
        <taxon>Dikarya</taxon>
        <taxon>Ascomycota</taxon>
        <taxon>Pezizomycotina</taxon>
        <taxon>Leotiomycetes</taxon>
        <taxon>Helotiales</taxon>
        <taxon>Pezizellaceae</taxon>
        <taxon>Calycina</taxon>
    </lineage>
</organism>
<protein>
    <submittedName>
        <fullName evidence="9">Major facilitator superfamily domain-containing protein</fullName>
    </submittedName>
</protein>
<feature type="transmembrane region" description="Helical" evidence="7">
    <location>
        <begin position="98"/>
        <end position="119"/>
    </location>
</feature>
<dbReference type="OrthoDB" id="10262656at2759"/>
<feature type="region of interest" description="Disordered" evidence="6">
    <location>
        <begin position="535"/>
        <end position="558"/>
    </location>
</feature>
<dbReference type="PANTHER" id="PTHR23504">
    <property type="entry name" value="MAJOR FACILITATOR SUPERFAMILY DOMAIN-CONTAINING PROTEIN 10"/>
    <property type="match status" value="1"/>
</dbReference>
<name>A0A9P7Z547_9HELO</name>
<dbReference type="InterPro" id="IPR011701">
    <property type="entry name" value="MFS"/>
</dbReference>
<evidence type="ECO:0000256" key="5">
    <source>
        <dbReference type="ARBA" id="ARBA00023136"/>
    </source>
</evidence>
<dbReference type="PROSITE" id="PS50850">
    <property type="entry name" value="MFS"/>
    <property type="match status" value="1"/>
</dbReference>
<feature type="transmembrane region" description="Helical" evidence="7">
    <location>
        <begin position="191"/>
        <end position="212"/>
    </location>
</feature>
<feature type="transmembrane region" description="Helical" evidence="7">
    <location>
        <begin position="433"/>
        <end position="461"/>
    </location>
</feature>
<dbReference type="SUPFAM" id="SSF103473">
    <property type="entry name" value="MFS general substrate transporter"/>
    <property type="match status" value="1"/>
</dbReference>
<evidence type="ECO:0000256" key="2">
    <source>
        <dbReference type="ARBA" id="ARBA00022448"/>
    </source>
</evidence>
<gene>
    <name evidence="9" type="ORF">BJ878DRAFT_501022</name>
</gene>
<feature type="compositionally biased region" description="Polar residues" evidence="6">
    <location>
        <begin position="1"/>
        <end position="21"/>
    </location>
</feature>
<accession>A0A9P7Z547</accession>
<evidence type="ECO:0000259" key="8">
    <source>
        <dbReference type="PROSITE" id="PS50850"/>
    </source>
</evidence>
<feature type="region of interest" description="Disordered" evidence="6">
    <location>
        <begin position="284"/>
        <end position="307"/>
    </location>
</feature>
<keyword evidence="4 7" id="KW-1133">Transmembrane helix</keyword>
<dbReference type="GO" id="GO:0016020">
    <property type="term" value="C:membrane"/>
    <property type="evidence" value="ECO:0007669"/>
    <property type="project" value="UniProtKB-SubCell"/>
</dbReference>
<comment type="caution">
    <text evidence="9">The sequence shown here is derived from an EMBL/GenBank/DDBJ whole genome shotgun (WGS) entry which is preliminary data.</text>
</comment>
<feature type="compositionally biased region" description="Basic residues" evidence="6">
    <location>
        <begin position="284"/>
        <end position="294"/>
    </location>
</feature>
<dbReference type="CDD" id="cd17330">
    <property type="entry name" value="MFS_SLC46_TetA_like"/>
    <property type="match status" value="1"/>
</dbReference>
<dbReference type="GO" id="GO:0022857">
    <property type="term" value="F:transmembrane transporter activity"/>
    <property type="evidence" value="ECO:0007669"/>
    <property type="project" value="InterPro"/>
</dbReference>
<evidence type="ECO:0000256" key="3">
    <source>
        <dbReference type="ARBA" id="ARBA00022692"/>
    </source>
</evidence>
<keyword evidence="3 7" id="KW-0812">Transmembrane</keyword>
<sequence length="558" mass="60679">MPSTKLPSKASISRQSSTLHYQTFPVAPPRWRGSPMSRDSSPNNADQDRKAGESPLPVRQLVVLAIIALAEQTAFNSISPYLPEMTSTFPGVDKSQIGLYVGLIASSFALAQFGTNLFWGWLSDRVGRKPVVMLGTLLTAACFLAFGFCRTLWQAILVQVLMGIVNGNQGIVSTCLGEITDRSNQSKAFTYLPIIYGLGGITGPALGGLLVLEENPFQKGEKNAYPYLLPNMVAALLLLIDLVITGFFLEESLEEAKELPPLKKRVRNLFSYLWQFAGGARHPTYTRRGSRNSRRSNEDIPDGDDENQALLANTDSELSRKDVLKRDTILLLGTYFIFQLSNIAFNTLYPIFGAAPEPTGRNLNPEEIGLSLSFAGIVMIIFQIALFAKIKGKMGNKATYRAGMLLFFFSMMMMPWLGHRTSAPLFDIGNGSIWLWIELGFVLLIKTIAAVGGLTSAMLLITNSAPNHSVLGTLNGLAQTLSAAGRAAGPFLSGGLFSLATRVRPKGEALAWGVFGGIAFVGWILSFGIRGENLESEDWQGEDESGEEDEDEEAGAGR</sequence>
<feature type="transmembrane region" description="Helical" evidence="7">
    <location>
        <begin position="329"/>
        <end position="348"/>
    </location>
</feature>
<feature type="transmembrane region" description="Helical" evidence="7">
    <location>
        <begin position="131"/>
        <end position="153"/>
    </location>
</feature>
<feature type="transmembrane region" description="Helical" evidence="7">
    <location>
        <begin position="224"/>
        <end position="249"/>
    </location>
</feature>
<evidence type="ECO:0000256" key="1">
    <source>
        <dbReference type="ARBA" id="ARBA00004141"/>
    </source>
</evidence>
<feature type="transmembrane region" description="Helical" evidence="7">
    <location>
        <begin position="400"/>
        <end position="418"/>
    </location>
</feature>
<keyword evidence="2" id="KW-0813">Transport</keyword>
<dbReference type="Gene3D" id="1.20.1250.20">
    <property type="entry name" value="MFS general substrate transporter like domains"/>
    <property type="match status" value="1"/>
</dbReference>
<evidence type="ECO:0000256" key="7">
    <source>
        <dbReference type="SAM" id="Phobius"/>
    </source>
</evidence>
<feature type="domain" description="Major facilitator superfamily (MFS) profile" evidence="8">
    <location>
        <begin position="60"/>
        <end position="534"/>
    </location>
</feature>
<keyword evidence="10" id="KW-1185">Reference proteome</keyword>
<dbReference type="InterPro" id="IPR036259">
    <property type="entry name" value="MFS_trans_sf"/>
</dbReference>
<keyword evidence="5 7" id="KW-0472">Membrane</keyword>
<comment type="subcellular location">
    <subcellularLocation>
        <location evidence="1">Membrane</location>
        <topology evidence="1">Multi-pass membrane protein</topology>
    </subcellularLocation>
</comment>
<evidence type="ECO:0000256" key="4">
    <source>
        <dbReference type="ARBA" id="ARBA00022989"/>
    </source>
</evidence>
<feature type="region of interest" description="Disordered" evidence="6">
    <location>
        <begin position="1"/>
        <end position="52"/>
    </location>
</feature>
<dbReference type="Proteomes" id="UP000887226">
    <property type="component" value="Unassembled WGS sequence"/>
</dbReference>
<dbReference type="InterPro" id="IPR001958">
    <property type="entry name" value="Tet-R_TetA/multi-R_MdtG-like"/>
</dbReference>
<reference evidence="9" key="1">
    <citation type="journal article" date="2021" name="IMA Fungus">
        <title>Genomic characterization of three marine fungi, including Emericellopsis atlantica sp. nov. with signatures of a generalist lifestyle and marine biomass degradation.</title>
        <authorList>
            <person name="Hagestad O.C."/>
            <person name="Hou L."/>
            <person name="Andersen J.H."/>
            <person name="Hansen E.H."/>
            <person name="Altermark B."/>
            <person name="Li C."/>
            <person name="Kuhnert E."/>
            <person name="Cox R.J."/>
            <person name="Crous P.W."/>
            <person name="Spatafora J.W."/>
            <person name="Lail K."/>
            <person name="Amirebrahimi M."/>
            <person name="Lipzen A."/>
            <person name="Pangilinan J."/>
            <person name="Andreopoulos W."/>
            <person name="Hayes R.D."/>
            <person name="Ng V."/>
            <person name="Grigoriev I.V."/>
            <person name="Jackson S.A."/>
            <person name="Sutton T.D.S."/>
            <person name="Dobson A.D.W."/>
            <person name="Rama T."/>
        </authorList>
    </citation>
    <scope>NUCLEOTIDE SEQUENCE</scope>
    <source>
        <strain evidence="9">TRa3180A</strain>
    </source>
</reference>
<dbReference type="Pfam" id="PF07690">
    <property type="entry name" value="MFS_1"/>
    <property type="match status" value="1"/>
</dbReference>
<dbReference type="InterPro" id="IPR020846">
    <property type="entry name" value="MFS_dom"/>
</dbReference>
<dbReference type="PRINTS" id="PR01035">
    <property type="entry name" value="TCRTETA"/>
</dbReference>
<evidence type="ECO:0000313" key="9">
    <source>
        <dbReference type="EMBL" id="KAG9245527.1"/>
    </source>
</evidence>
<feature type="transmembrane region" description="Helical" evidence="7">
    <location>
        <begin position="368"/>
        <end position="388"/>
    </location>
</feature>
<feature type="transmembrane region" description="Helical" evidence="7">
    <location>
        <begin position="509"/>
        <end position="529"/>
    </location>
</feature>